<dbReference type="Gene3D" id="3.30.565.10">
    <property type="entry name" value="Histidine kinase-like ATPase, C-terminal domain"/>
    <property type="match status" value="1"/>
</dbReference>
<dbReference type="InterPro" id="IPR011712">
    <property type="entry name" value="Sig_transdc_His_kin_sub3_dim/P"/>
</dbReference>
<feature type="domain" description="Signal transduction histidine kinase subgroup 3 dimerisation and phosphoacceptor" evidence="6">
    <location>
        <begin position="218"/>
        <end position="283"/>
    </location>
</feature>
<proteinExistence type="predicted"/>
<keyword evidence="8" id="KW-1185">Reference proteome</keyword>
<dbReference type="EMBL" id="AWQS01000033">
    <property type="protein sequence ID" value="EWT06777.1"/>
    <property type="molecule type" value="Genomic_DNA"/>
</dbReference>
<evidence type="ECO:0000256" key="4">
    <source>
        <dbReference type="SAM" id="MobiDB-lite"/>
    </source>
</evidence>
<dbReference type="PANTHER" id="PTHR24421">
    <property type="entry name" value="NITRATE/NITRITE SENSOR PROTEIN NARX-RELATED"/>
    <property type="match status" value="1"/>
</dbReference>
<protein>
    <submittedName>
        <fullName evidence="7">Histidine kinase</fullName>
    </submittedName>
</protein>
<keyword evidence="5" id="KW-0472">Membrane</keyword>
<feature type="transmembrane region" description="Helical" evidence="5">
    <location>
        <begin position="75"/>
        <end position="94"/>
    </location>
</feature>
<dbReference type="InterPro" id="IPR050482">
    <property type="entry name" value="Sensor_HK_TwoCompSys"/>
</dbReference>
<feature type="transmembrane region" description="Helical" evidence="5">
    <location>
        <begin position="49"/>
        <end position="69"/>
    </location>
</feature>
<evidence type="ECO:0000256" key="1">
    <source>
        <dbReference type="ARBA" id="ARBA00022679"/>
    </source>
</evidence>
<evidence type="ECO:0000313" key="7">
    <source>
        <dbReference type="EMBL" id="EWT06777.1"/>
    </source>
</evidence>
<dbReference type="PANTHER" id="PTHR24421:SF63">
    <property type="entry name" value="SENSOR HISTIDINE KINASE DESK"/>
    <property type="match status" value="1"/>
</dbReference>
<gene>
    <name evidence="7" type="ORF">N864_17515</name>
</gene>
<keyword evidence="1" id="KW-0808">Transferase</keyword>
<dbReference type="Gene3D" id="1.20.5.1930">
    <property type="match status" value="1"/>
</dbReference>
<feature type="transmembrane region" description="Helical" evidence="5">
    <location>
        <begin position="154"/>
        <end position="173"/>
    </location>
</feature>
<organism evidence="7 8">
    <name type="scientific">Intrasporangium chromatireducens Q5-1</name>
    <dbReference type="NCBI Taxonomy" id="584657"/>
    <lineage>
        <taxon>Bacteria</taxon>
        <taxon>Bacillati</taxon>
        <taxon>Actinomycetota</taxon>
        <taxon>Actinomycetes</taxon>
        <taxon>Micrococcales</taxon>
        <taxon>Intrasporangiaceae</taxon>
        <taxon>Intrasporangium</taxon>
    </lineage>
</organism>
<keyword evidence="5" id="KW-0812">Transmembrane</keyword>
<keyword evidence="2 7" id="KW-0418">Kinase</keyword>
<feature type="transmembrane region" description="Helical" evidence="5">
    <location>
        <begin position="180"/>
        <end position="199"/>
    </location>
</feature>
<dbReference type="SUPFAM" id="SSF55874">
    <property type="entry name" value="ATPase domain of HSP90 chaperone/DNA topoisomerase II/histidine kinase"/>
    <property type="match status" value="1"/>
</dbReference>
<feature type="transmembrane region" description="Helical" evidence="5">
    <location>
        <begin position="115"/>
        <end position="148"/>
    </location>
</feature>
<evidence type="ECO:0000256" key="3">
    <source>
        <dbReference type="ARBA" id="ARBA00023012"/>
    </source>
</evidence>
<dbReference type="GO" id="GO:0016020">
    <property type="term" value="C:membrane"/>
    <property type="evidence" value="ECO:0007669"/>
    <property type="project" value="InterPro"/>
</dbReference>
<evidence type="ECO:0000259" key="6">
    <source>
        <dbReference type="Pfam" id="PF07730"/>
    </source>
</evidence>
<dbReference type="InterPro" id="IPR036890">
    <property type="entry name" value="HATPase_C_sf"/>
</dbReference>
<dbReference type="PATRIC" id="fig|584657.3.peg.1280"/>
<keyword evidence="3" id="KW-0902">Two-component regulatory system</keyword>
<evidence type="ECO:0000256" key="2">
    <source>
        <dbReference type="ARBA" id="ARBA00022777"/>
    </source>
</evidence>
<evidence type="ECO:0000256" key="5">
    <source>
        <dbReference type="SAM" id="Phobius"/>
    </source>
</evidence>
<feature type="region of interest" description="Disordered" evidence="4">
    <location>
        <begin position="1"/>
        <end position="24"/>
    </location>
</feature>
<dbReference type="Proteomes" id="UP000019494">
    <property type="component" value="Unassembled WGS sequence"/>
</dbReference>
<dbReference type="GO" id="GO:0046983">
    <property type="term" value="F:protein dimerization activity"/>
    <property type="evidence" value="ECO:0007669"/>
    <property type="project" value="InterPro"/>
</dbReference>
<evidence type="ECO:0000313" key="8">
    <source>
        <dbReference type="Proteomes" id="UP000019494"/>
    </source>
</evidence>
<feature type="compositionally biased region" description="Basic and acidic residues" evidence="4">
    <location>
        <begin position="1"/>
        <end position="10"/>
    </location>
</feature>
<dbReference type="GO" id="GO:0000155">
    <property type="term" value="F:phosphorelay sensor kinase activity"/>
    <property type="evidence" value="ECO:0007669"/>
    <property type="project" value="InterPro"/>
</dbReference>
<keyword evidence="5" id="KW-1133">Transmembrane helix</keyword>
<accession>W9GNW3</accession>
<reference evidence="8" key="1">
    <citation type="submission" date="2013-08" db="EMBL/GenBank/DDBJ databases">
        <title>Intrasporangium oryzae NRRL B-24470.</title>
        <authorList>
            <person name="Liu H."/>
            <person name="Wang G."/>
        </authorList>
    </citation>
    <scope>NUCLEOTIDE SEQUENCE [LARGE SCALE GENOMIC DNA]</scope>
    <source>
        <strain evidence="8">Q5-1</strain>
    </source>
</reference>
<dbReference type="CDD" id="cd16917">
    <property type="entry name" value="HATPase_UhpB-NarQ-NarX-like"/>
    <property type="match status" value="1"/>
</dbReference>
<sequence>MSRPDDRGTGRGDPAGGRGPAPRAEAAAPVEPADLLDAADLGSNPWSTWGWVIQSIWLVFLAFPLLALLGEPGPAWQLALGVLAIVCFAVAYAAGCRHLDRLEKACRPMHRAGAAWLLGLAALALVTVPLIGVGATSFLPFLVAFAMFGLPLRWAIAAVGAGVAASVLSAIFLDTDEGGWVIAFIVLSIGVMTGGIRVMSGRAAQYEALQRELGLVEERERVARDVHDVLGHSLTVVTVKAELAERLIDLDPERARAELADIRELSRQALAEIRETVGGLRGASLAVELDAARRALSGAGIRGEVPEDADEVDPRHRTVLAWVLREAATNVVRHSQAATCVVDLGPNLLRVTDDGRGVDGNPPGNGLRGVRERVERAGGHLSVGPRQDGVGTVLEVTL</sequence>
<dbReference type="Pfam" id="PF07730">
    <property type="entry name" value="HisKA_3"/>
    <property type="match status" value="1"/>
</dbReference>
<comment type="caution">
    <text evidence="7">The sequence shown here is derived from an EMBL/GenBank/DDBJ whole genome shotgun (WGS) entry which is preliminary data.</text>
</comment>
<dbReference type="AlphaFoldDB" id="W9GNW3"/>
<name>W9GNW3_9MICO</name>
<dbReference type="RefSeq" id="WP_240474234.1">
    <property type="nucleotide sequence ID" value="NZ_AWQS01000033.1"/>
</dbReference>